<gene>
    <name evidence="6" type="ORF">J2S49_001781</name>
</gene>
<dbReference type="CDD" id="cd03786">
    <property type="entry name" value="GTB_UDP-GlcNAc_2-Epimerase"/>
    <property type="match status" value="1"/>
</dbReference>
<dbReference type="InterPro" id="IPR029767">
    <property type="entry name" value="WecB-like"/>
</dbReference>
<dbReference type="PANTHER" id="PTHR43174:SF2">
    <property type="entry name" value="UDP-N-ACETYLGLUCOSAMINE 2-EPIMERASE"/>
    <property type="match status" value="1"/>
</dbReference>
<feature type="domain" description="UDP-N-acetylglucosamine 2-epimerase" evidence="5">
    <location>
        <begin position="22"/>
        <end position="365"/>
    </location>
</feature>
<evidence type="ECO:0000313" key="7">
    <source>
        <dbReference type="Proteomes" id="UP001235966"/>
    </source>
</evidence>
<dbReference type="InterPro" id="IPR003331">
    <property type="entry name" value="UDP_GlcNAc_Epimerase_2_dom"/>
</dbReference>
<comment type="similarity">
    <text evidence="2 4">Belongs to the UDP-N-acetylglucosamine 2-epimerase family.</text>
</comment>
<proteinExistence type="inferred from homology"/>
<evidence type="ECO:0000256" key="4">
    <source>
        <dbReference type="RuleBase" id="RU003513"/>
    </source>
</evidence>
<accession>A0ABT9NDV6</accession>
<sequence>MKKIMVVYGTRPEGIKVAPLIKALEASPDFTPIVVSTGQHREMLDQVNQLFKITPDVDLEIFAPGQSLNSMAAKIFAGLDPILEQYAPDALVVQGDTSSVTCAALAAFYREIPVVHLEAGLRSGNLFSPFPEEGNRKVVSQIASLHLAPTEESKANLLHDGVVPESIAVTGNTVIDALFHTVEEHVDFSDPTLADALASGRRILLVTSHRRENIGEPMRNTAQALRELARAYPDDLIVFPIHRNPKVRELIAPQIDSEPNVVLLDPLDYPQFTHVIKAAHIVLTDSGGVQEEAPSLGKPVLVLRENTERPEAVDAGTVKLIGTDTDRIVTEVSRLKDNRAAYEAMANAVNPYGDGEASSRCVAAIAALLGIGQRLPDFSPVA</sequence>
<dbReference type="Gene3D" id="3.40.50.2000">
    <property type="entry name" value="Glycogen Phosphorylase B"/>
    <property type="match status" value="2"/>
</dbReference>
<keyword evidence="1 4" id="KW-0413">Isomerase</keyword>
<evidence type="ECO:0000259" key="5">
    <source>
        <dbReference type="Pfam" id="PF02350"/>
    </source>
</evidence>
<reference evidence="6 7" key="1">
    <citation type="submission" date="2023-07" db="EMBL/GenBank/DDBJ databases">
        <title>Sequencing the genomes of 1000 actinobacteria strains.</title>
        <authorList>
            <person name="Klenk H.-P."/>
        </authorList>
    </citation>
    <scope>NUCLEOTIDE SEQUENCE [LARGE SCALE GENOMIC DNA]</scope>
    <source>
        <strain evidence="6 7">DSM 102162</strain>
    </source>
</reference>
<dbReference type="EC" id="5.1.3.14" evidence="3"/>
<dbReference type="Pfam" id="PF02350">
    <property type="entry name" value="Epimerase_2"/>
    <property type="match status" value="1"/>
</dbReference>
<dbReference type="PANTHER" id="PTHR43174">
    <property type="entry name" value="UDP-N-ACETYLGLUCOSAMINE 2-EPIMERASE"/>
    <property type="match status" value="1"/>
</dbReference>
<evidence type="ECO:0000256" key="3">
    <source>
        <dbReference type="ARBA" id="ARBA00038858"/>
    </source>
</evidence>
<dbReference type="Proteomes" id="UP001235966">
    <property type="component" value="Unassembled WGS sequence"/>
</dbReference>
<comment type="caution">
    <text evidence="6">The sequence shown here is derived from an EMBL/GenBank/DDBJ whole genome shotgun (WGS) entry which is preliminary data.</text>
</comment>
<keyword evidence="7" id="KW-1185">Reference proteome</keyword>
<protein>
    <recommendedName>
        <fullName evidence="3">UDP-N-acetylglucosamine 2-epimerase (non-hydrolyzing)</fullName>
        <ecNumber evidence="3">5.1.3.14</ecNumber>
    </recommendedName>
</protein>
<dbReference type="SUPFAM" id="SSF53756">
    <property type="entry name" value="UDP-Glycosyltransferase/glycogen phosphorylase"/>
    <property type="match status" value="1"/>
</dbReference>
<evidence type="ECO:0000256" key="2">
    <source>
        <dbReference type="ARBA" id="ARBA00038209"/>
    </source>
</evidence>
<dbReference type="NCBIfam" id="TIGR00236">
    <property type="entry name" value="wecB"/>
    <property type="match status" value="1"/>
</dbReference>
<dbReference type="GO" id="GO:0008761">
    <property type="term" value="F:UDP-N-acetylglucosamine 2-epimerase activity"/>
    <property type="evidence" value="ECO:0007669"/>
    <property type="project" value="UniProtKB-EC"/>
</dbReference>
<evidence type="ECO:0000256" key="1">
    <source>
        <dbReference type="ARBA" id="ARBA00023235"/>
    </source>
</evidence>
<dbReference type="EMBL" id="JAUSQW010000001">
    <property type="protein sequence ID" value="MDP9801705.1"/>
    <property type="molecule type" value="Genomic_DNA"/>
</dbReference>
<organism evidence="6 7">
    <name type="scientific">Arcanobacterium wilhelmae</name>
    <dbReference type="NCBI Taxonomy" id="1803177"/>
    <lineage>
        <taxon>Bacteria</taxon>
        <taxon>Bacillati</taxon>
        <taxon>Actinomycetota</taxon>
        <taxon>Actinomycetes</taxon>
        <taxon>Actinomycetales</taxon>
        <taxon>Actinomycetaceae</taxon>
        <taxon>Arcanobacterium</taxon>
    </lineage>
</organism>
<name>A0ABT9NDV6_9ACTO</name>
<evidence type="ECO:0000313" key="6">
    <source>
        <dbReference type="EMBL" id="MDP9801705.1"/>
    </source>
</evidence>